<evidence type="ECO:0000256" key="5">
    <source>
        <dbReference type="HAMAP-Rule" id="MF_00470"/>
    </source>
</evidence>
<keyword evidence="2 5" id="KW-0479">Metal-binding</keyword>
<dbReference type="HOGENOM" id="CLU_057696_0_0_11"/>
<comment type="similarity">
    <text evidence="5">Belongs to the mandelate racemase/muconate lactonizing enzyme family. MenC type 1 subfamily.</text>
</comment>
<reference evidence="7 8" key="1">
    <citation type="journal article" date="2013" name="Genome Announc.">
        <title>Whole-Genome Sequence of the Clinical Strain Corynebacterium argentoratense DSM 44202, Isolated from a Human Throat Specimen.</title>
        <authorList>
            <person name="Bomholt C."/>
            <person name="Glaub A."/>
            <person name="Gravermann K."/>
            <person name="Albersmeier A."/>
            <person name="Brinkrolf K."/>
            <person name="Ruckert C."/>
            <person name="Tauch A."/>
        </authorList>
    </citation>
    <scope>NUCLEOTIDE SEQUENCE [LARGE SCALE GENOMIC DNA]</scope>
    <source>
        <strain evidence="7">DSM 44202</strain>
    </source>
</reference>
<keyword evidence="4 5" id="KW-0456">Lyase</keyword>
<dbReference type="UniPathway" id="UPA01057">
    <property type="reaction ID" value="UER00165"/>
</dbReference>
<evidence type="ECO:0000313" key="7">
    <source>
        <dbReference type="EMBL" id="AGU14412.1"/>
    </source>
</evidence>
<comment type="pathway">
    <text evidence="5">Quinol/quinone metabolism; 1,4-dihydroxy-2-naphthoate biosynthesis; 1,4-dihydroxy-2-naphthoate from chorismate: step 4/7.</text>
</comment>
<dbReference type="GO" id="GO:0000287">
    <property type="term" value="F:magnesium ion binding"/>
    <property type="evidence" value="ECO:0007669"/>
    <property type="project" value="UniProtKB-UniRule"/>
</dbReference>
<dbReference type="InterPro" id="IPR013342">
    <property type="entry name" value="Mandelate_racemase_C"/>
</dbReference>
<feature type="active site" description="Proton donor" evidence="5">
    <location>
        <position position="126"/>
    </location>
</feature>
<comment type="function">
    <text evidence="5">Converts 2-succinyl-6-hydroxy-2,4-cyclohexadiene-1-carboxylate (SHCHC) to 2-succinylbenzoate (OSB).</text>
</comment>
<dbReference type="InterPro" id="IPR010196">
    <property type="entry name" value="OSB_synthase_MenC1"/>
</dbReference>
<evidence type="ECO:0000256" key="2">
    <source>
        <dbReference type="ARBA" id="ARBA00022723"/>
    </source>
</evidence>
<dbReference type="SFLD" id="SFLDG00180">
    <property type="entry name" value="muconate_cycloisomerase"/>
    <property type="match status" value="1"/>
</dbReference>
<dbReference type="RefSeq" id="WP_020975534.1">
    <property type="nucleotide sequence ID" value="NC_022198.1"/>
</dbReference>
<dbReference type="PANTHER" id="PTHR48073">
    <property type="entry name" value="O-SUCCINYLBENZOATE SYNTHASE-RELATED"/>
    <property type="match status" value="1"/>
</dbReference>
<dbReference type="Gene3D" id="3.30.390.10">
    <property type="entry name" value="Enolase-like, N-terminal domain"/>
    <property type="match status" value="1"/>
</dbReference>
<dbReference type="PATRIC" id="fig|1348662.3.peg.209"/>
<feature type="binding site" evidence="5">
    <location>
        <position position="163"/>
    </location>
    <ligand>
        <name>Mg(2+)</name>
        <dbReference type="ChEBI" id="CHEBI:18420"/>
    </ligand>
</feature>
<dbReference type="SUPFAM" id="SSF51604">
    <property type="entry name" value="Enolase C-terminal domain-like"/>
    <property type="match status" value="1"/>
</dbReference>
<keyword evidence="3 5" id="KW-0460">Magnesium</keyword>
<dbReference type="CDD" id="cd03320">
    <property type="entry name" value="OSBS"/>
    <property type="match status" value="1"/>
</dbReference>
<sequence>MDSNVTFDPAVVDAIASIDLDRIGQPGGLDVRVVGVPLAVRFRGVDVREAVLIKGPAGWGEFAPFKEYEPQEAAAWLAAGIEQSHVGLPAVKRDSVEVNATVPAVAPGQVAEVLDRFPGCRTVKVKVADRPWEEGSLDDDVARVAAVREYCAARDVVVQIRVDANRAWSVEQATQAVRRFGPLQYVEQPCATVDELAQLRATFPRMGVFVQVAADESIRRAEDPFEVARRRACDVAVLKVAPLGGVRRTLAIADFLAEQGIAVTIASALDTGVGMYGGLVAAANLQGFVDDDLMEAPRLAAGLATGGLFEPGADVVPDSLFAVVDGAIAVPRQAPVVDDQRLAAAEARVSDEVRQWWLAHLRASLVELRKAVGLESC</sequence>
<dbReference type="OrthoDB" id="3725747at2"/>
<comment type="cofactor">
    <cofactor evidence="5">
        <name>a divalent metal cation</name>
        <dbReference type="ChEBI" id="CHEBI:60240"/>
    </cofactor>
</comment>
<dbReference type="Proteomes" id="UP000016943">
    <property type="component" value="Chromosome"/>
</dbReference>
<evidence type="ECO:0000256" key="3">
    <source>
        <dbReference type="ARBA" id="ARBA00022842"/>
    </source>
</evidence>
<dbReference type="Gene3D" id="3.20.20.120">
    <property type="entry name" value="Enolase-like C-terminal domain"/>
    <property type="match status" value="1"/>
</dbReference>
<feature type="active site" description="Proton acceptor" evidence="5">
    <location>
        <position position="239"/>
    </location>
</feature>
<dbReference type="PANTHER" id="PTHR48073:SF2">
    <property type="entry name" value="O-SUCCINYLBENZOATE SYNTHASE"/>
    <property type="match status" value="1"/>
</dbReference>
<evidence type="ECO:0000256" key="4">
    <source>
        <dbReference type="ARBA" id="ARBA00023239"/>
    </source>
</evidence>
<dbReference type="EC" id="4.2.1.113" evidence="5"/>
<dbReference type="NCBIfam" id="NF002782">
    <property type="entry name" value="PRK02901.1"/>
    <property type="match status" value="1"/>
</dbReference>
<protein>
    <recommendedName>
        <fullName evidence="5">o-succinylbenzoate synthase</fullName>
        <shortName evidence="5">OSB synthase</shortName>
        <shortName evidence="5">OSBS</shortName>
        <ecNumber evidence="5">4.2.1.113</ecNumber>
    </recommendedName>
    <alternativeName>
        <fullName evidence="5">4-(2'-carboxyphenyl)-4-oxybutyric acid synthase</fullName>
    </alternativeName>
    <alternativeName>
        <fullName evidence="5">o-succinylbenzoic acid synthase</fullName>
    </alternativeName>
</protein>
<dbReference type="InterPro" id="IPR029017">
    <property type="entry name" value="Enolase-like_N"/>
</dbReference>
<dbReference type="GO" id="GO:0043748">
    <property type="term" value="F:O-succinylbenzoate synthase activity"/>
    <property type="evidence" value="ECO:0007669"/>
    <property type="project" value="UniProtKB-EC"/>
</dbReference>
<dbReference type="STRING" id="1348662.CARG_01075"/>
<keyword evidence="8" id="KW-1185">Reference proteome</keyword>
<comment type="catalytic activity">
    <reaction evidence="5">
        <text>(1R,6R)-6-hydroxy-2-succinyl-cyclohexa-2,4-diene-1-carboxylate = 2-succinylbenzoate + H2O</text>
        <dbReference type="Rhea" id="RHEA:10196"/>
        <dbReference type="ChEBI" id="CHEBI:15377"/>
        <dbReference type="ChEBI" id="CHEBI:18325"/>
        <dbReference type="ChEBI" id="CHEBI:58689"/>
        <dbReference type="EC" id="4.2.1.113"/>
    </reaction>
</comment>
<evidence type="ECO:0000259" key="6">
    <source>
        <dbReference type="SMART" id="SM00922"/>
    </source>
</evidence>
<feature type="binding site" evidence="5">
    <location>
        <position position="215"/>
    </location>
    <ligand>
        <name>Mg(2+)</name>
        <dbReference type="ChEBI" id="CHEBI:18420"/>
    </ligand>
</feature>
<dbReference type="KEGG" id="caz:CARG_01075"/>
<keyword evidence="1 5" id="KW-0474">Menaquinone biosynthesis</keyword>
<dbReference type="SFLD" id="SFLDS00001">
    <property type="entry name" value="Enolase"/>
    <property type="match status" value="1"/>
</dbReference>
<dbReference type="InterPro" id="IPR036849">
    <property type="entry name" value="Enolase-like_C_sf"/>
</dbReference>
<feature type="domain" description="Mandelate racemase/muconate lactonizing enzyme C-terminal" evidence="6">
    <location>
        <begin position="107"/>
        <end position="206"/>
    </location>
</feature>
<evidence type="ECO:0000256" key="1">
    <source>
        <dbReference type="ARBA" id="ARBA00022428"/>
    </source>
</evidence>
<dbReference type="EMBL" id="CP006365">
    <property type="protein sequence ID" value="AGU14412.1"/>
    <property type="molecule type" value="Genomic_DNA"/>
</dbReference>
<gene>
    <name evidence="5" type="primary">menC</name>
    <name evidence="7" type="ORF">CARG_01075</name>
</gene>
<dbReference type="GeneID" id="78249090"/>
<dbReference type="UniPathway" id="UPA00079"/>
<organism evidence="7 8">
    <name type="scientific">Corynebacterium argentoratense DSM 44202</name>
    <dbReference type="NCBI Taxonomy" id="1348662"/>
    <lineage>
        <taxon>Bacteria</taxon>
        <taxon>Bacillati</taxon>
        <taxon>Actinomycetota</taxon>
        <taxon>Actinomycetes</taxon>
        <taxon>Mycobacteriales</taxon>
        <taxon>Corynebacteriaceae</taxon>
        <taxon>Corynebacterium</taxon>
    </lineage>
</organism>
<dbReference type="HAMAP" id="MF_00470">
    <property type="entry name" value="MenC_1"/>
    <property type="match status" value="1"/>
</dbReference>
<feature type="binding site" evidence="5">
    <location>
        <position position="187"/>
    </location>
    <ligand>
        <name>Mg(2+)</name>
        <dbReference type="ChEBI" id="CHEBI:18420"/>
    </ligand>
</feature>
<dbReference type="SFLD" id="SFLDF00009">
    <property type="entry name" value="o-succinylbenzoate_synthase"/>
    <property type="match status" value="1"/>
</dbReference>
<dbReference type="SMART" id="SM00922">
    <property type="entry name" value="MR_MLE"/>
    <property type="match status" value="1"/>
</dbReference>
<evidence type="ECO:0000313" key="8">
    <source>
        <dbReference type="Proteomes" id="UP000016943"/>
    </source>
</evidence>
<dbReference type="eggNOG" id="COG4948">
    <property type="taxonomic scope" value="Bacteria"/>
</dbReference>
<dbReference type="Pfam" id="PF13378">
    <property type="entry name" value="MR_MLE_C"/>
    <property type="match status" value="1"/>
</dbReference>
<dbReference type="InterPro" id="IPR029065">
    <property type="entry name" value="Enolase_C-like"/>
</dbReference>
<name>U3GY51_9CORY</name>
<dbReference type="Pfam" id="PF18374">
    <property type="entry name" value="Enolase_like_N"/>
    <property type="match status" value="1"/>
</dbReference>
<dbReference type="AlphaFoldDB" id="U3GY51"/>
<accession>U3GY51</accession>
<comment type="pathway">
    <text evidence="5">Quinol/quinone metabolism; menaquinone biosynthesis.</text>
</comment>
<dbReference type="GO" id="GO:0009234">
    <property type="term" value="P:menaquinone biosynthetic process"/>
    <property type="evidence" value="ECO:0007669"/>
    <property type="project" value="UniProtKB-UniRule"/>
</dbReference>
<proteinExistence type="inferred from homology"/>